<keyword evidence="1" id="KW-0175">Coiled coil</keyword>
<evidence type="ECO:0000313" key="3">
    <source>
        <dbReference type="EMBL" id="EUC28007.1"/>
    </source>
</evidence>
<proteinExistence type="predicted"/>
<dbReference type="AlphaFoldDB" id="W6XL98"/>
<gene>
    <name evidence="3" type="ORF">COCCADRAFT_41398</name>
</gene>
<evidence type="ECO:0000256" key="2">
    <source>
        <dbReference type="SAM" id="MobiDB-lite"/>
    </source>
</evidence>
<dbReference type="HOGENOM" id="CLU_871957_0_0_1"/>
<protein>
    <submittedName>
        <fullName evidence="3">Uncharacterized protein</fullName>
    </submittedName>
</protein>
<dbReference type="KEGG" id="bze:COCCADRAFT_41398"/>
<organism evidence="3 4">
    <name type="scientific">Cochliobolus carbonum (strain 26-R-13)</name>
    <name type="common">Maize leaf spot fungus</name>
    <name type="synonym">Bipolaris zeicola</name>
    <dbReference type="NCBI Taxonomy" id="930089"/>
    <lineage>
        <taxon>Eukaryota</taxon>
        <taxon>Fungi</taxon>
        <taxon>Dikarya</taxon>
        <taxon>Ascomycota</taxon>
        <taxon>Pezizomycotina</taxon>
        <taxon>Dothideomycetes</taxon>
        <taxon>Pleosporomycetidae</taxon>
        <taxon>Pleosporales</taxon>
        <taxon>Pleosporineae</taxon>
        <taxon>Pleosporaceae</taxon>
        <taxon>Bipolaris</taxon>
    </lineage>
</organism>
<dbReference type="EMBL" id="KI964852">
    <property type="protein sequence ID" value="EUC28007.1"/>
    <property type="molecule type" value="Genomic_DNA"/>
</dbReference>
<evidence type="ECO:0000256" key="1">
    <source>
        <dbReference type="SAM" id="Coils"/>
    </source>
</evidence>
<evidence type="ECO:0000313" key="4">
    <source>
        <dbReference type="Proteomes" id="UP000053841"/>
    </source>
</evidence>
<feature type="coiled-coil region" evidence="1">
    <location>
        <begin position="303"/>
        <end position="346"/>
    </location>
</feature>
<dbReference type="RefSeq" id="XP_007717688.1">
    <property type="nucleotide sequence ID" value="XM_007719498.1"/>
</dbReference>
<dbReference type="OrthoDB" id="3793088at2759"/>
<dbReference type="GeneID" id="19149462"/>
<reference evidence="3 4" key="1">
    <citation type="journal article" date="2013" name="PLoS Genet.">
        <title>Comparative genome structure, secondary metabolite, and effector coding capacity across Cochliobolus pathogens.</title>
        <authorList>
            <person name="Condon B.J."/>
            <person name="Leng Y."/>
            <person name="Wu D."/>
            <person name="Bushley K.E."/>
            <person name="Ohm R.A."/>
            <person name="Otillar R."/>
            <person name="Martin J."/>
            <person name="Schackwitz W."/>
            <person name="Grimwood J."/>
            <person name="MohdZainudin N."/>
            <person name="Xue C."/>
            <person name="Wang R."/>
            <person name="Manning V.A."/>
            <person name="Dhillon B."/>
            <person name="Tu Z.J."/>
            <person name="Steffenson B.J."/>
            <person name="Salamov A."/>
            <person name="Sun H."/>
            <person name="Lowry S."/>
            <person name="LaButti K."/>
            <person name="Han J."/>
            <person name="Copeland A."/>
            <person name="Lindquist E."/>
            <person name="Barry K."/>
            <person name="Schmutz J."/>
            <person name="Baker S.E."/>
            <person name="Ciuffetti L.M."/>
            <person name="Grigoriev I.V."/>
            <person name="Zhong S."/>
            <person name="Turgeon B.G."/>
        </authorList>
    </citation>
    <scope>NUCLEOTIDE SEQUENCE [LARGE SCALE GENOMIC DNA]</scope>
    <source>
        <strain evidence="3 4">26-R-13</strain>
    </source>
</reference>
<feature type="region of interest" description="Disordered" evidence="2">
    <location>
        <begin position="257"/>
        <end position="283"/>
    </location>
</feature>
<dbReference type="eggNOG" id="ENOG502RIBX">
    <property type="taxonomic scope" value="Eukaryota"/>
</dbReference>
<dbReference type="Proteomes" id="UP000053841">
    <property type="component" value="Unassembled WGS sequence"/>
</dbReference>
<name>W6XL98_COCC2</name>
<accession>W6XL98</accession>
<keyword evidence="4" id="KW-1185">Reference proteome</keyword>
<sequence>MLLIGGDRGGYENVKCYLVNKTTHPTAMASTATATYVASKNLAEICKQLGEPVATSLEYLPLNKVITKTQKHENDAISFMLLFGDVRKQPNGEAQEVWVLLYPPTKEGEPATLEFSSYNSATGDSEQHSNHNISSRAENAAAFKMPKRPSRGKHGALVRYYFLKKLAAIEAESNGMSELKFPLPVNKGILEGLKAACGEFEDEARAKLARSVRQLSVTLPESQESDATLDFEDAKEPVKEQIRRAWAPFRALYRAPTANMAPPPSPAPATPAAATAAPQTSHNDIEQSLASLKDKEINIKTHIAKLDDHLMALTEERLDLEQRCKNVEAERLAAEKEAAIIKAQRDNLFKGLSPEAVFELGRNSERKNPTKRRKLD</sequence>